<dbReference type="Proteomes" id="UP000011115">
    <property type="component" value="Unassembled WGS sequence"/>
</dbReference>
<protein>
    <submittedName>
        <fullName evidence="1">Gag-pol polyprotein</fullName>
    </submittedName>
</protein>
<evidence type="ECO:0000313" key="2">
    <source>
        <dbReference type="Proteomes" id="UP000011115"/>
    </source>
</evidence>
<dbReference type="InterPro" id="IPR021109">
    <property type="entry name" value="Peptidase_aspartic_dom_sf"/>
</dbReference>
<reference evidence="1" key="2">
    <citation type="submission" date="2015-06" db="UniProtKB">
        <authorList>
            <consortium name="EnsemblPlants"/>
        </authorList>
    </citation>
    <scope>IDENTIFICATION</scope>
    <source>
        <strain evidence="1">DM1-3 516 R44</strain>
    </source>
</reference>
<dbReference type="PaxDb" id="4113-PGSC0003DMT400096829"/>
<dbReference type="CDD" id="cd00303">
    <property type="entry name" value="retropepsin_like"/>
    <property type="match status" value="1"/>
</dbReference>
<dbReference type="EnsemblPlants" id="PGSC0003DMT400096829">
    <property type="protein sequence ID" value="PGSC0003DMT400096829"/>
    <property type="gene ID" value="PGSC0003DMG400046400"/>
</dbReference>
<dbReference type="InParanoid" id="M1DZB8"/>
<dbReference type="Gene3D" id="2.40.70.10">
    <property type="entry name" value="Acid Proteases"/>
    <property type="match status" value="1"/>
</dbReference>
<accession>M1DZB8</accession>
<keyword evidence="2" id="KW-1185">Reference proteome</keyword>
<proteinExistence type="predicted"/>
<dbReference type="HOGENOM" id="CLU_1477596_0_0_1"/>
<sequence length="183" mass="21279">MSNIFDSYDSKFEAQLNYFQSPWVVSRGVVSKVVRPREFSEKDPGSTMYYVTPFIVRKLCIVAQSLDRPFVISTPVDESIIARRVYRGCMVEIIDRQTSVDLVELEMVDFDVIMGIHWLASCYANVDCRTKIVRFHFPKEATREWKSDTTILKVSRGVVSKVVRPREFSEKAIIVDRWLLELI</sequence>
<dbReference type="AlphaFoldDB" id="M1DZB8"/>
<name>M1DZB8_SOLTU</name>
<reference evidence="2" key="1">
    <citation type="journal article" date="2011" name="Nature">
        <title>Genome sequence and analysis of the tuber crop potato.</title>
        <authorList>
            <consortium name="The Potato Genome Sequencing Consortium"/>
        </authorList>
    </citation>
    <scope>NUCLEOTIDE SEQUENCE [LARGE SCALE GENOMIC DNA]</scope>
    <source>
        <strain evidence="2">cv. DM1-3 516 R44</strain>
    </source>
</reference>
<organism evidence="1 2">
    <name type="scientific">Solanum tuberosum</name>
    <name type="common">Potato</name>
    <dbReference type="NCBI Taxonomy" id="4113"/>
    <lineage>
        <taxon>Eukaryota</taxon>
        <taxon>Viridiplantae</taxon>
        <taxon>Streptophyta</taxon>
        <taxon>Embryophyta</taxon>
        <taxon>Tracheophyta</taxon>
        <taxon>Spermatophyta</taxon>
        <taxon>Magnoliopsida</taxon>
        <taxon>eudicotyledons</taxon>
        <taxon>Gunneridae</taxon>
        <taxon>Pentapetalae</taxon>
        <taxon>asterids</taxon>
        <taxon>lamiids</taxon>
        <taxon>Solanales</taxon>
        <taxon>Solanaceae</taxon>
        <taxon>Solanoideae</taxon>
        <taxon>Solaneae</taxon>
        <taxon>Solanum</taxon>
    </lineage>
</organism>
<dbReference type="Gramene" id="PGSC0003DMT400096829">
    <property type="protein sequence ID" value="PGSC0003DMT400096829"/>
    <property type="gene ID" value="PGSC0003DMG400046400"/>
</dbReference>
<dbReference type="Pfam" id="PF08284">
    <property type="entry name" value="RVP_2"/>
    <property type="match status" value="1"/>
</dbReference>
<evidence type="ECO:0000313" key="1">
    <source>
        <dbReference type="EnsemblPlants" id="PGSC0003DMT400096829"/>
    </source>
</evidence>